<name>A7HLR3_FERNB</name>
<feature type="transmembrane region" description="Helical" evidence="6">
    <location>
        <begin position="117"/>
        <end position="133"/>
    </location>
</feature>
<dbReference type="HOGENOM" id="CLU_033863_4_1_0"/>
<keyword evidence="3 6" id="KW-0812">Transmembrane</keyword>
<gene>
    <name evidence="8" type="ordered locus">Fnod_0996</name>
</gene>
<reference evidence="8 9" key="1">
    <citation type="submission" date="2007-07" db="EMBL/GenBank/DDBJ databases">
        <title>Complete sequence of Fervidobacterium nodosum Rt17-B1.</title>
        <authorList>
            <consortium name="US DOE Joint Genome Institute"/>
            <person name="Copeland A."/>
            <person name="Lucas S."/>
            <person name="Lapidus A."/>
            <person name="Barry K."/>
            <person name="Glavina del Rio T."/>
            <person name="Dalin E."/>
            <person name="Tice H."/>
            <person name="Pitluck S."/>
            <person name="Saunders E."/>
            <person name="Brettin T."/>
            <person name="Bruce D."/>
            <person name="Detter J.C."/>
            <person name="Han C."/>
            <person name="Schmutz J."/>
            <person name="Larimer F."/>
            <person name="Land M."/>
            <person name="Hauser L."/>
            <person name="Kyrpides N."/>
            <person name="Mikhailova N."/>
            <person name="Nelson K."/>
            <person name="Gogarten J.P."/>
            <person name="Noll K."/>
            <person name="Richardson P."/>
        </authorList>
    </citation>
    <scope>NUCLEOTIDE SEQUENCE [LARGE SCALE GENOMIC DNA]</scope>
    <source>
        <strain evidence="9">ATCC 35602 / DSM 5306 / Rt17-B1</strain>
    </source>
</reference>
<dbReference type="OrthoDB" id="9813604at2"/>
<keyword evidence="5 6" id="KW-0472">Membrane</keyword>
<evidence type="ECO:0000256" key="2">
    <source>
        <dbReference type="ARBA" id="ARBA00007362"/>
    </source>
</evidence>
<organism evidence="8 9">
    <name type="scientific">Fervidobacterium nodosum (strain ATCC 35602 / DSM 5306 / Rt17-B1)</name>
    <dbReference type="NCBI Taxonomy" id="381764"/>
    <lineage>
        <taxon>Bacteria</taxon>
        <taxon>Thermotogati</taxon>
        <taxon>Thermotogota</taxon>
        <taxon>Thermotogae</taxon>
        <taxon>Thermotogales</taxon>
        <taxon>Fervidobacteriaceae</taxon>
        <taxon>Fervidobacterium</taxon>
    </lineage>
</organism>
<dbReference type="eggNOG" id="COG0697">
    <property type="taxonomic scope" value="Bacteria"/>
</dbReference>
<accession>A7HLR3</accession>
<evidence type="ECO:0000256" key="6">
    <source>
        <dbReference type="SAM" id="Phobius"/>
    </source>
</evidence>
<evidence type="ECO:0000313" key="8">
    <source>
        <dbReference type="EMBL" id="ABS60846.1"/>
    </source>
</evidence>
<dbReference type="InterPro" id="IPR037185">
    <property type="entry name" value="EmrE-like"/>
</dbReference>
<evidence type="ECO:0000256" key="3">
    <source>
        <dbReference type="ARBA" id="ARBA00022692"/>
    </source>
</evidence>
<dbReference type="STRING" id="381764.Fnod_0996"/>
<dbReference type="SUPFAM" id="SSF103481">
    <property type="entry name" value="Multidrug resistance efflux transporter EmrE"/>
    <property type="match status" value="2"/>
</dbReference>
<proteinExistence type="inferred from homology"/>
<protein>
    <recommendedName>
        <fullName evidence="7">EamA domain-containing protein</fullName>
    </recommendedName>
</protein>
<feature type="transmembrane region" description="Helical" evidence="6">
    <location>
        <begin position="170"/>
        <end position="191"/>
    </location>
</feature>
<feature type="domain" description="EamA" evidence="7">
    <location>
        <begin position="4"/>
        <end position="131"/>
    </location>
</feature>
<feature type="transmembrane region" description="Helical" evidence="6">
    <location>
        <begin position="139"/>
        <end position="158"/>
    </location>
</feature>
<dbReference type="InterPro" id="IPR000620">
    <property type="entry name" value="EamA_dom"/>
</dbReference>
<feature type="transmembrane region" description="Helical" evidence="6">
    <location>
        <begin position="203"/>
        <end position="222"/>
    </location>
</feature>
<feature type="transmembrane region" description="Helical" evidence="6">
    <location>
        <begin position="32"/>
        <end position="50"/>
    </location>
</feature>
<comment type="subcellular location">
    <subcellularLocation>
        <location evidence="1">Membrane</location>
        <topology evidence="1">Multi-pass membrane protein</topology>
    </subcellularLocation>
</comment>
<evidence type="ECO:0000256" key="4">
    <source>
        <dbReference type="ARBA" id="ARBA00022989"/>
    </source>
</evidence>
<evidence type="ECO:0000259" key="7">
    <source>
        <dbReference type="Pfam" id="PF00892"/>
    </source>
</evidence>
<dbReference type="EMBL" id="CP000771">
    <property type="protein sequence ID" value="ABS60846.1"/>
    <property type="molecule type" value="Genomic_DNA"/>
</dbReference>
<feature type="domain" description="EamA" evidence="7">
    <location>
        <begin position="141"/>
        <end position="273"/>
    </location>
</feature>
<keyword evidence="4 6" id="KW-1133">Transmembrane helix</keyword>
<dbReference type="PANTHER" id="PTHR32322:SF2">
    <property type="entry name" value="EAMA DOMAIN-CONTAINING PROTEIN"/>
    <property type="match status" value="1"/>
</dbReference>
<feature type="transmembrane region" description="Helical" evidence="6">
    <location>
        <begin position="243"/>
        <end position="272"/>
    </location>
</feature>
<evidence type="ECO:0000313" key="9">
    <source>
        <dbReference type="Proteomes" id="UP000002415"/>
    </source>
</evidence>
<keyword evidence="9" id="KW-1185">Reference proteome</keyword>
<dbReference type="Pfam" id="PF00892">
    <property type="entry name" value="EamA"/>
    <property type="match status" value="2"/>
</dbReference>
<dbReference type="PANTHER" id="PTHR32322">
    <property type="entry name" value="INNER MEMBRANE TRANSPORTER"/>
    <property type="match status" value="1"/>
</dbReference>
<dbReference type="Gene3D" id="1.10.3730.20">
    <property type="match status" value="2"/>
</dbReference>
<dbReference type="Proteomes" id="UP000002415">
    <property type="component" value="Chromosome"/>
</dbReference>
<dbReference type="GO" id="GO:0016020">
    <property type="term" value="C:membrane"/>
    <property type="evidence" value="ECO:0007669"/>
    <property type="project" value="UniProtKB-SubCell"/>
</dbReference>
<feature type="transmembrane region" description="Helical" evidence="6">
    <location>
        <begin position="87"/>
        <end position="108"/>
    </location>
</feature>
<evidence type="ECO:0000256" key="1">
    <source>
        <dbReference type="ARBA" id="ARBA00004141"/>
    </source>
</evidence>
<sequence length="274" mass="30469">MLSSYLYLAFTLFAFSSIEVVSKPLMGIVDPFFMTAFRFLLGGLVLMIFVKDDIEIKDFLPITLVGILNSVISMTSLQLAVKYSNASTAATLVASNPIFVSLFAWIILNERYKLRKYVGIGLGFLGLVIFSFGKISGDSWLGIFFGVVAASTFGLYTVLMRKYTKKYNSLVVTAYSSLSSGLIYILLLTIFRKFEIPILSINQWFILIYLGLIVTGVAYLTFFKAMEKIGATQSSRIFFLKPIVATLLAIVFLGEKLSLLKIIGMIIVLFSLTL</sequence>
<dbReference type="InterPro" id="IPR050638">
    <property type="entry name" value="AA-Vitamin_Transporters"/>
</dbReference>
<evidence type="ECO:0000256" key="5">
    <source>
        <dbReference type="ARBA" id="ARBA00023136"/>
    </source>
</evidence>
<feature type="transmembrane region" description="Helical" evidence="6">
    <location>
        <begin position="62"/>
        <end position="81"/>
    </location>
</feature>
<comment type="similarity">
    <text evidence="2">Belongs to the EamA transporter family.</text>
</comment>
<dbReference type="RefSeq" id="WP_011994161.1">
    <property type="nucleotide sequence ID" value="NC_009718.1"/>
</dbReference>
<reference evidence="8 9" key="2">
    <citation type="journal article" date="2009" name="Proc. Natl. Acad. Sci. U.S.A.">
        <title>On the chimeric nature, thermophilic origin, and phylogenetic placement of the Thermotogales.</title>
        <authorList>
            <person name="Zhaxybayeva O."/>
            <person name="Swithers K.S."/>
            <person name="Lapierre P."/>
            <person name="Fournier G.P."/>
            <person name="Bickhart D.M."/>
            <person name="DeBoy R.T."/>
            <person name="Nelson K.E."/>
            <person name="Nesbo C.L."/>
            <person name="Doolittle W.F."/>
            <person name="Gogarten J.P."/>
            <person name="Noll K.M."/>
        </authorList>
    </citation>
    <scope>NUCLEOTIDE SEQUENCE [LARGE SCALE GENOMIC DNA]</scope>
    <source>
        <strain evidence="9">ATCC 35602 / DSM 5306 / Rt17-B1</strain>
    </source>
</reference>
<dbReference type="KEGG" id="fno:Fnod_0996"/>
<dbReference type="AlphaFoldDB" id="A7HLR3"/>